<accession>A0A804R3T2</accession>
<dbReference type="Proteomes" id="UP000007305">
    <property type="component" value="Chromosome 9"/>
</dbReference>
<dbReference type="InParanoid" id="A0A804R3T2"/>
<organism evidence="2 3">
    <name type="scientific">Zea mays</name>
    <name type="common">Maize</name>
    <dbReference type="NCBI Taxonomy" id="4577"/>
    <lineage>
        <taxon>Eukaryota</taxon>
        <taxon>Viridiplantae</taxon>
        <taxon>Streptophyta</taxon>
        <taxon>Embryophyta</taxon>
        <taxon>Tracheophyta</taxon>
        <taxon>Spermatophyta</taxon>
        <taxon>Magnoliopsida</taxon>
        <taxon>Liliopsida</taxon>
        <taxon>Poales</taxon>
        <taxon>Poaceae</taxon>
        <taxon>PACMAD clade</taxon>
        <taxon>Panicoideae</taxon>
        <taxon>Andropogonodae</taxon>
        <taxon>Andropogoneae</taxon>
        <taxon>Tripsacinae</taxon>
        <taxon>Zea</taxon>
    </lineage>
</organism>
<dbReference type="AlphaFoldDB" id="A0A804R3T2"/>
<evidence type="ECO:0000256" key="1">
    <source>
        <dbReference type="SAM" id="MobiDB-lite"/>
    </source>
</evidence>
<feature type="region of interest" description="Disordered" evidence="1">
    <location>
        <begin position="17"/>
        <end position="44"/>
    </location>
</feature>
<name>A0A804R3T2_MAIZE</name>
<reference evidence="2" key="3">
    <citation type="submission" date="2021-05" db="UniProtKB">
        <authorList>
            <consortium name="EnsemblPlants"/>
        </authorList>
    </citation>
    <scope>IDENTIFICATION</scope>
    <source>
        <strain evidence="2">cv. B73</strain>
    </source>
</reference>
<reference evidence="2" key="2">
    <citation type="submission" date="2019-07" db="EMBL/GenBank/DDBJ databases">
        <authorList>
            <person name="Seetharam A."/>
            <person name="Woodhouse M."/>
            <person name="Cannon E."/>
        </authorList>
    </citation>
    <scope>NUCLEOTIDE SEQUENCE [LARGE SCALE GENOMIC DNA]</scope>
    <source>
        <strain evidence="2">cv. B73</strain>
    </source>
</reference>
<sequence length="220" mass="23604">MTTKRLTWFETLLISTPLPPHDPTTSTNFREETAPRPIRPAGRLGALPADAAGELDVLGHDGDALGVDGAEVGVLEQADEVSLGGLLQRGDGGGLEAEVGLEVLRDLADQALEGQLADEQLRALLVLADLAQRHGARAEAVRLLHAAGRRGRLARRLGRQLLPRGLAARGLARRLLRASHRCGDLGWGRRESVGARVFRMEMNEALCRVGGFLSRRGGIN</sequence>
<proteinExistence type="predicted"/>
<dbReference type="EnsemblPlants" id="Zm00001eb376140_T001">
    <property type="protein sequence ID" value="Zm00001eb376140_P001"/>
    <property type="gene ID" value="Zm00001eb376140"/>
</dbReference>
<keyword evidence="3" id="KW-1185">Reference proteome</keyword>
<evidence type="ECO:0000313" key="2">
    <source>
        <dbReference type="EnsemblPlants" id="Zm00001eb376140_P001"/>
    </source>
</evidence>
<evidence type="ECO:0000313" key="3">
    <source>
        <dbReference type="Proteomes" id="UP000007305"/>
    </source>
</evidence>
<reference evidence="3" key="1">
    <citation type="journal article" date="2009" name="Science">
        <title>The B73 maize genome: complexity, diversity, and dynamics.</title>
        <authorList>
            <person name="Schnable P.S."/>
            <person name="Ware D."/>
            <person name="Fulton R.S."/>
            <person name="Stein J.C."/>
            <person name="Wei F."/>
            <person name="Pasternak S."/>
            <person name="Liang C."/>
            <person name="Zhang J."/>
            <person name="Fulton L."/>
            <person name="Graves T.A."/>
            <person name="Minx P."/>
            <person name="Reily A.D."/>
            <person name="Courtney L."/>
            <person name="Kruchowski S.S."/>
            <person name="Tomlinson C."/>
            <person name="Strong C."/>
            <person name="Delehaunty K."/>
            <person name="Fronick C."/>
            <person name="Courtney B."/>
            <person name="Rock S.M."/>
            <person name="Belter E."/>
            <person name="Du F."/>
            <person name="Kim K."/>
            <person name="Abbott R.M."/>
            <person name="Cotton M."/>
            <person name="Levy A."/>
            <person name="Marchetto P."/>
            <person name="Ochoa K."/>
            <person name="Jackson S.M."/>
            <person name="Gillam B."/>
            <person name="Chen W."/>
            <person name="Yan L."/>
            <person name="Higginbotham J."/>
            <person name="Cardenas M."/>
            <person name="Waligorski J."/>
            <person name="Applebaum E."/>
            <person name="Phelps L."/>
            <person name="Falcone J."/>
            <person name="Kanchi K."/>
            <person name="Thane T."/>
            <person name="Scimone A."/>
            <person name="Thane N."/>
            <person name="Henke J."/>
            <person name="Wang T."/>
            <person name="Ruppert J."/>
            <person name="Shah N."/>
            <person name="Rotter K."/>
            <person name="Hodges J."/>
            <person name="Ingenthron E."/>
            <person name="Cordes M."/>
            <person name="Kohlberg S."/>
            <person name="Sgro J."/>
            <person name="Delgado B."/>
            <person name="Mead K."/>
            <person name="Chinwalla A."/>
            <person name="Leonard S."/>
            <person name="Crouse K."/>
            <person name="Collura K."/>
            <person name="Kudrna D."/>
            <person name="Currie J."/>
            <person name="He R."/>
            <person name="Angelova A."/>
            <person name="Rajasekar S."/>
            <person name="Mueller T."/>
            <person name="Lomeli R."/>
            <person name="Scara G."/>
            <person name="Ko A."/>
            <person name="Delaney K."/>
            <person name="Wissotski M."/>
            <person name="Lopez G."/>
            <person name="Campos D."/>
            <person name="Braidotti M."/>
            <person name="Ashley E."/>
            <person name="Golser W."/>
            <person name="Kim H."/>
            <person name="Lee S."/>
            <person name="Lin J."/>
            <person name="Dujmic Z."/>
            <person name="Kim W."/>
            <person name="Talag J."/>
            <person name="Zuccolo A."/>
            <person name="Fan C."/>
            <person name="Sebastian A."/>
            <person name="Kramer M."/>
            <person name="Spiegel L."/>
            <person name="Nascimento L."/>
            <person name="Zutavern T."/>
            <person name="Miller B."/>
            <person name="Ambroise C."/>
            <person name="Muller S."/>
            <person name="Spooner W."/>
            <person name="Narechania A."/>
            <person name="Ren L."/>
            <person name="Wei S."/>
            <person name="Kumari S."/>
            <person name="Faga B."/>
            <person name="Levy M.J."/>
            <person name="McMahan L."/>
            <person name="Van Buren P."/>
            <person name="Vaughn M.W."/>
            <person name="Ying K."/>
            <person name="Yeh C.-T."/>
            <person name="Emrich S.J."/>
            <person name="Jia Y."/>
            <person name="Kalyanaraman A."/>
            <person name="Hsia A.-P."/>
            <person name="Barbazuk W.B."/>
            <person name="Baucom R.S."/>
            <person name="Brutnell T.P."/>
            <person name="Carpita N.C."/>
            <person name="Chaparro C."/>
            <person name="Chia J.-M."/>
            <person name="Deragon J.-M."/>
            <person name="Estill J.C."/>
            <person name="Fu Y."/>
            <person name="Jeddeloh J.A."/>
            <person name="Han Y."/>
            <person name="Lee H."/>
            <person name="Li P."/>
            <person name="Lisch D.R."/>
            <person name="Liu S."/>
            <person name="Liu Z."/>
            <person name="Nagel D.H."/>
            <person name="McCann M.C."/>
            <person name="SanMiguel P."/>
            <person name="Myers A.M."/>
            <person name="Nettleton D."/>
            <person name="Nguyen J."/>
            <person name="Penning B.W."/>
            <person name="Ponnala L."/>
            <person name="Schneider K.L."/>
            <person name="Schwartz D.C."/>
            <person name="Sharma A."/>
            <person name="Soderlund C."/>
            <person name="Springer N.M."/>
            <person name="Sun Q."/>
            <person name="Wang H."/>
            <person name="Waterman M."/>
            <person name="Westerman R."/>
            <person name="Wolfgruber T.K."/>
            <person name="Yang L."/>
            <person name="Yu Y."/>
            <person name="Zhang L."/>
            <person name="Zhou S."/>
            <person name="Zhu Q."/>
            <person name="Bennetzen J.L."/>
            <person name="Dawe R.K."/>
            <person name="Jiang J."/>
            <person name="Jiang N."/>
            <person name="Presting G.G."/>
            <person name="Wessler S.R."/>
            <person name="Aluru S."/>
            <person name="Martienssen R.A."/>
            <person name="Clifton S.W."/>
            <person name="McCombie W.R."/>
            <person name="Wing R.A."/>
            <person name="Wilson R.K."/>
        </authorList>
    </citation>
    <scope>NUCLEOTIDE SEQUENCE [LARGE SCALE GENOMIC DNA]</scope>
    <source>
        <strain evidence="3">cv. B73</strain>
    </source>
</reference>
<dbReference type="Gramene" id="Zm00001eb376140_T001">
    <property type="protein sequence ID" value="Zm00001eb376140_P001"/>
    <property type="gene ID" value="Zm00001eb376140"/>
</dbReference>
<protein>
    <submittedName>
        <fullName evidence="2">Uncharacterized protein</fullName>
    </submittedName>
</protein>